<proteinExistence type="predicted"/>
<evidence type="ECO:0008006" key="3">
    <source>
        <dbReference type="Google" id="ProtNLM"/>
    </source>
</evidence>
<evidence type="ECO:0000313" key="1">
    <source>
        <dbReference type="EMBL" id="MFL9839489.1"/>
    </source>
</evidence>
<protein>
    <recommendedName>
        <fullName evidence="3">Lipoprotein</fullName>
    </recommendedName>
</protein>
<evidence type="ECO:0000313" key="2">
    <source>
        <dbReference type="Proteomes" id="UP001629244"/>
    </source>
</evidence>
<gene>
    <name evidence="1" type="ORF">ABS767_00815</name>
</gene>
<organism evidence="1 2">
    <name type="scientific">Sphingomonas plantiphila</name>
    <dbReference type="NCBI Taxonomy" id="3163295"/>
    <lineage>
        <taxon>Bacteria</taxon>
        <taxon>Pseudomonadati</taxon>
        <taxon>Pseudomonadota</taxon>
        <taxon>Alphaproteobacteria</taxon>
        <taxon>Sphingomonadales</taxon>
        <taxon>Sphingomonadaceae</taxon>
        <taxon>Sphingomonas</taxon>
    </lineage>
</organism>
<accession>A0ABW8YGW7</accession>
<name>A0ABW8YGW7_9SPHN</name>
<dbReference type="Proteomes" id="UP001629244">
    <property type="component" value="Unassembled WGS sequence"/>
</dbReference>
<reference evidence="1 2" key="1">
    <citation type="submission" date="2024-06" db="EMBL/GenBank/DDBJ databases">
        <authorList>
            <person name="Kaempfer P."/>
            <person name="Viver T."/>
        </authorList>
    </citation>
    <scope>NUCLEOTIDE SEQUENCE [LARGE SCALE GENOMIC DNA]</scope>
    <source>
        <strain evidence="1 2">ST-64</strain>
    </source>
</reference>
<dbReference type="RefSeq" id="WP_408076463.1">
    <property type="nucleotide sequence ID" value="NZ_JBELQC010000001.1"/>
</dbReference>
<sequence length="182" mass="19681">MGNAGWFATCTSAREPVAAIRGLRETRPMRIVFALALCGGAACSQQGASQQERVMRAIEKAVQLPAGARPLDQYSRNYASRPDGKIVGIYVISQPADAQASEDGCEVMLKDLGSRPCNEAEKAEIAGQEKAAADLFGQADQSRWFDDYRDLPRMLDGGCDLIEIVFDPKSHRVQSALCNGEA</sequence>
<dbReference type="EMBL" id="JBELQC010000001">
    <property type="protein sequence ID" value="MFL9839489.1"/>
    <property type="molecule type" value="Genomic_DNA"/>
</dbReference>
<comment type="caution">
    <text evidence="1">The sequence shown here is derived from an EMBL/GenBank/DDBJ whole genome shotgun (WGS) entry which is preliminary data.</text>
</comment>
<keyword evidence="2" id="KW-1185">Reference proteome</keyword>